<evidence type="ECO:0000313" key="3">
    <source>
        <dbReference type="Proteomes" id="UP000092213"/>
    </source>
</evidence>
<proteinExistence type="predicted"/>
<dbReference type="PANTHER" id="PTHR33990">
    <property type="entry name" value="PROTEIN YJDN-RELATED"/>
    <property type="match status" value="1"/>
</dbReference>
<reference evidence="2 3" key="1">
    <citation type="submission" date="2016-06" db="EMBL/GenBank/DDBJ databases">
        <title>Complete genome sequences of Bordetella bronchialis and Bordetella flabilis.</title>
        <authorList>
            <person name="LiPuma J.J."/>
            <person name="Spilker T."/>
        </authorList>
    </citation>
    <scope>NUCLEOTIDE SEQUENCE [LARGE SCALE GENOMIC DNA]</scope>
    <source>
        <strain evidence="2 3">AU17976</strain>
    </source>
</reference>
<evidence type="ECO:0000259" key="1">
    <source>
        <dbReference type="Pfam" id="PF06983"/>
    </source>
</evidence>
<dbReference type="InterPro" id="IPR029068">
    <property type="entry name" value="Glyas_Bleomycin-R_OHBP_Dase"/>
</dbReference>
<dbReference type="PANTHER" id="PTHR33990:SF4">
    <property type="entry name" value="PHNB-LIKE DOMAIN-CONTAINING PROTEIN"/>
    <property type="match status" value="1"/>
</dbReference>
<dbReference type="RefSeq" id="WP_066667723.1">
    <property type="nucleotide sequence ID" value="NZ_CP016171.1"/>
</dbReference>
<organism evidence="2 3">
    <name type="scientific">Bordetella bronchialis</name>
    <dbReference type="NCBI Taxonomy" id="463025"/>
    <lineage>
        <taxon>Bacteria</taxon>
        <taxon>Pseudomonadati</taxon>
        <taxon>Pseudomonadota</taxon>
        <taxon>Betaproteobacteria</taxon>
        <taxon>Burkholderiales</taxon>
        <taxon>Alcaligenaceae</taxon>
        <taxon>Bordetella</taxon>
    </lineage>
</organism>
<dbReference type="Gene3D" id="3.30.720.110">
    <property type="match status" value="1"/>
</dbReference>
<dbReference type="EMBL" id="CP016171">
    <property type="protein sequence ID" value="ANN70138.1"/>
    <property type="molecule type" value="Genomic_DNA"/>
</dbReference>
<dbReference type="PIRSF" id="PIRSF021700">
    <property type="entry name" value="3_dmu_93_MTrfase"/>
    <property type="match status" value="1"/>
</dbReference>
<protein>
    <recommendedName>
        <fullName evidence="1">PhnB-like domain-containing protein</fullName>
    </recommendedName>
</protein>
<dbReference type="SUPFAM" id="SSF54593">
    <property type="entry name" value="Glyoxalase/Bleomycin resistance protein/Dihydroxybiphenyl dioxygenase"/>
    <property type="match status" value="1"/>
</dbReference>
<dbReference type="Proteomes" id="UP000092213">
    <property type="component" value="Chromosome"/>
</dbReference>
<dbReference type="Pfam" id="PF06983">
    <property type="entry name" value="3-dmu-9_3-mt"/>
    <property type="match status" value="1"/>
</dbReference>
<name>A0A193FS50_9BORD</name>
<feature type="domain" description="PhnB-like" evidence="1">
    <location>
        <begin position="4"/>
        <end position="128"/>
    </location>
</feature>
<dbReference type="STRING" id="463025.BAU08_01165"/>
<accession>A0A193FS50</accession>
<gene>
    <name evidence="2" type="ORF">BAU08_01165</name>
</gene>
<dbReference type="InterPro" id="IPR028973">
    <property type="entry name" value="PhnB-like"/>
</dbReference>
<dbReference type="InterPro" id="IPR009725">
    <property type="entry name" value="3_dmu_93_MTrfase"/>
</dbReference>
<dbReference type="Gene3D" id="3.30.720.100">
    <property type="match status" value="1"/>
</dbReference>
<dbReference type="CDD" id="cd06588">
    <property type="entry name" value="PhnB_like"/>
    <property type="match status" value="1"/>
</dbReference>
<dbReference type="AlphaFoldDB" id="A0A193FS50"/>
<sequence>MATTVTPFLMFQGNAQAAVDFYTGLFPGSEVLKLERYEAGQPSAQGSVMRATIRILGQTLMCLDSPVRHEFTFTPAFSLFVECGSQEEFERLLAALSQDGMMLMEPDNYGFSRRFAWTNDRFGVSWQLNLP</sequence>
<evidence type="ECO:0000313" key="2">
    <source>
        <dbReference type="EMBL" id="ANN70138.1"/>
    </source>
</evidence>